<keyword evidence="3" id="KW-1185">Reference proteome</keyword>
<dbReference type="Gene3D" id="2.40.70.10">
    <property type="entry name" value="Acid Proteases"/>
    <property type="match status" value="2"/>
</dbReference>
<dbReference type="OrthoDB" id="771136at2759"/>
<dbReference type="RefSeq" id="XP_024874668.1">
    <property type="nucleotide sequence ID" value="XM_025018900.1"/>
</dbReference>
<evidence type="ECO:0000256" key="1">
    <source>
        <dbReference type="ARBA" id="ARBA00007447"/>
    </source>
</evidence>
<gene>
    <name evidence="4" type="primary">LOC112456399</name>
</gene>
<dbReference type="InterPro" id="IPR001461">
    <property type="entry name" value="Aspartic_peptidase_A1"/>
</dbReference>
<name>A0A6J1PZ52_9HYME</name>
<evidence type="ECO:0000259" key="2">
    <source>
        <dbReference type="PROSITE" id="PS51767"/>
    </source>
</evidence>
<dbReference type="PANTHER" id="PTHR47966:SF51">
    <property type="entry name" value="BETA-SITE APP-CLEAVING ENZYME, ISOFORM A-RELATED"/>
    <property type="match status" value="1"/>
</dbReference>
<evidence type="ECO:0000313" key="4">
    <source>
        <dbReference type="RefSeq" id="XP_024874668.1"/>
    </source>
</evidence>
<sequence>MYRLFVTMTVITVFNFASFNAELHRIPLYRTYTVGKSSPDNNMIQPRLVTVTVPLTNYKNIQYYGIIGIGTPPQMFRILFDTGSSDLWVPSKDCNVSQPAC</sequence>
<organism evidence="3 4">
    <name type="scientific">Temnothorax curvispinosus</name>
    <dbReference type="NCBI Taxonomy" id="300111"/>
    <lineage>
        <taxon>Eukaryota</taxon>
        <taxon>Metazoa</taxon>
        <taxon>Ecdysozoa</taxon>
        <taxon>Arthropoda</taxon>
        <taxon>Hexapoda</taxon>
        <taxon>Insecta</taxon>
        <taxon>Pterygota</taxon>
        <taxon>Neoptera</taxon>
        <taxon>Endopterygota</taxon>
        <taxon>Hymenoptera</taxon>
        <taxon>Apocrita</taxon>
        <taxon>Aculeata</taxon>
        <taxon>Formicoidea</taxon>
        <taxon>Formicidae</taxon>
        <taxon>Myrmicinae</taxon>
        <taxon>Temnothorax</taxon>
    </lineage>
</organism>
<dbReference type="GeneID" id="112456399"/>
<dbReference type="InterPro" id="IPR033121">
    <property type="entry name" value="PEPTIDASE_A1"/>
</dbReference>
<accession>A0A6J1PZ52</accession>
<dbReference type="PANTHER" id="PTHR47966">
    <property type="entry name" value="BETA-SITE APP-CLEAVING ENZYME, ISOFORM A-RELATED"/>
    <property type="match status" value="1"/>
</dbReference>
<dbReference type="InterPro" id="IPR001969">
    <property type="entry name" value="Aspartic_peptidase_AS"/>
</dbReference>
<reference evidence="4" key="1">
    <citation type="submission" date="2025-08" db="UniProtKB">
        <authorList>
            <consortium name="RefSeq"/>
        </authorList>
    </citation>
    <scope>IDENTIFICATION</scope>
    <source>
        <tissue evidence="4">Whole body</tissue>
    </source>
</reference>
<dbReference type="SUPFAM" id="SSF50630">
    <property type="entry name" value="Acid proteases"/>
    <property type="match status" value="1"/>
</dbReference>
<dbReference type="GO" id="GO:0004190">
    <property type="term" value="F:aspartic-type endopeptidase activity"/>
    <property type="evidence" value="ECO:0007669"/>
    <property type="project" value="InterPro"/>
</dbReference>
<evidence type="ECO:0000313" key="3">
    <source>
        <dbReference type="Proteomes" id="UP000504618"/>
    </source>
</evidence>
<feature type="domain" description="Peptidase A1" evidence="2">
    <location>
        <begin position="63"/>
        <end position="101"/>
    </location>
</feature>
<dbReference type="PROSITE" id="PS51767">
    <property type="entry name" value="PEPTIDASE_A1"/>
    <property type="match status" value="1"/>
</dbReference>
<dbReference type="Proteomes" id="UP000504618">
    <property type="component" value="Unplaced"/>
</dbReference>
<feature type="non-terminal residue" evidence="4">
    <location>
        <position position="101"/>
    </location>
</feature>
<dbReference type="PROSITE" id="PS00141">
    <property type="entry name" value="ASP_PROTEASE"/>
    <property type="match status" value="1"/>
</dbReference>
<proteinExistence type="inferred from homology"/>
<dbReference type="AlphaFoldDB" id="A0A6J1PZ52"/>
<dbReference type="InterPro" id="IPR021109">
    <property type="entry name" value="Peptidase_aspartic_dom_sf"/>
</dbReference>
<protein>
    <submittedName>
        <fullName evidence="4">Lysosomal aspartic protease-like</fullName>
    </submittedName>
</protein>
<dbReference type="GO" id="GO:0006508">
    <property type="term" value="P:proteolysis"/>
    <property type="evidence" value="ECO:0007669"/>
    <property type="project" value="InterPro"/>
</dbReference>
<comment type="similarity">
    <text evidence="1">Belongs to the peptidase A1 family.</text>
</comment>
<dbReference type="Pfam" id="PF00026">
    <property type="entry name" value="Asp"/>
    <property type="match status" value="1"/>
</dbReference>